<reference evidence="4" key="1">
    <citation type="submission" date="2019-04" db="EMBL/GenBank/DDBJ databases">
        <title>Friends and foes A comparative genomics studyof 23 Aspergillus species from section Flavi.</title>
        <authorList>
            <consortium name="DOE Joint Genome Institute"/>
            <person name="Kjaerbolling I."/>
            <person name="Vesth T."/>
            <person name="Frisvad J.C."/>
            <person name="Nybo J.L."/>
            <person name="Theobald S."/>
            <person name="Kildgaard S."/>
            <person name="Isbrandt T."/>
            <person name="Kuo A."/>
            <person name="Sato A."/>
            <person name="Lyhne E.K."/>
            <person name="Kogle M.E."/>
            <person name="Wiebenga A."/>
            <person name="Kun R.S."/>
            <person name="Lubbers R.J."/>
            <person name="Makela M.R."/>
            <person name="Barry K."/>
            <person name="Chovatia M."/>
            <person name="Clum A."/>
            <person name="Daum C."/>
            <person name="Haridas S."/>
            <person name="He G."/>
            <person name="LaButti K."/>
            <person name="Lipzen A."/>
            <person name="Mondo S."/>
            <person name="Riley R."/>
            <person name="Salamov A."/>
            <person name="Simmons B.A."/>
            <person name="Magnuson J.K."/>
            <person name="Henrissat B."/>
            <person name="Mortensen U.H."/>
            <person name="Larsen T.O."/>
            <person name="Devries R.P."/>
            <person name="Grigoriev I.V."/>
            <person name="Machida M."/>
            <person name="Baker S.E."/>
            <person name="Andersen M.R."/>
        </authorList>
    </citation>
    <scope>NUCLEOTIDE SEQUENCE [LARGE SCALE GENOMIC DNA]</scope>
    <source>
        <strain evidence="4">CBS 130015</strain>
    </source>
</reference>
<keyword evidence="4" id="KW-1185">Reference proteome</keyword>
<organism evidence="3 4">
    <name type="scientific">Aspergillus transmontanensis</name>
    <dbReference type="NCBI Taxonomy" id="1034304"/>
    <lineage>
        <taxon>Eukaryota</taxon>
        <taxon>Fungi</taxon>
        <taxon>Dikarya</taxon>
        <taxon>Ascomycota</taxon>
        <taxon>Pezizomycotina</taxon>
        <taxon>Eurotiomycetes</taxon>
        <taxon>Eurotiomycetidae</taxon>
        <taxon>Eurotiales</taxon>
        <taxon>Aspergillaceae</taxon>
        <taxon>Aspergillus</taxon>
        <taxon>Aspergillus subgen. Circumdati</taxon>
    </lineage>
</organism>
<sequence length="157" mass="17422">MAEPIGLASSLLALATFAFKASLSLYETVNSFRSHAKRVRDLIEELEALSGVLAPLQELLDATTDENLSVLELPLRRCGNACSEFEQEIIKYSSRSANRTSFRDWAKLRYLGDDIDSFRQMLSGYKLTISIALTDASLYIRELDLCRPLNPGGGVNT</sequence>
<feature type="signal peptide" evidence="1">
    <location>
        <begin position="1"/>
        <end position="18"/>
    </location>
</feature>
<dbReference type="Pfam" id="PF17111">
    <property type="entry name" value="PigL_N"/>
    <property type="match status" value="1"/>
</dbReference>
<dbReference type="InterPro" id="IPR031348">
    <property type="entry name" value="PigL_N"/>
</dbReference>
<name>A0A5N6VH05_9EURO</name>
<evidence type="ECO:0000313" key="4">
    <source>
        <dbReference type="Proteomes" id="UP000325433"/>
    </source>
</evidence>
<feature type="domain" description="Azaphilone pigments biosynthesis cluster protein L N-terminal" evidence="2">
    <location>
        <begin position="2"/>
        <end position="139"/>
    </location>
</feature>
<feature type="chain" id="PRO_5024816950" description="Azaphilone pigments biosynthesis cluster protein L N-terminal domain-containing protein" evidence="1">
    <location>
        <begin position="19"/>
        <end position="157"/>
    </location>
</feature>
<proteinExistence type="predicted"/>
<dbReference type="Proteomes" id="UP000325433">
    <property type="component" value="Unassembled WGS sequence"/>
</dbReference>
<evidence type="ECO:0000313" key="3">
    <source>
        <dbReference type="EMBL" id="KAE8307456.1"/>
    </source>
</evidence>
<accession>A0A5N6VH05</accession>
<protein>
    <recommendedName>
        <fullName evidence="2">Azaphilone pigments biosynthesis cluster protein L N-terminal domain-containing protein</fullName>
    </recommendedName>
</protein>
<dbReference type="AlphaFoldDB" id="A0A5N6VH05"/>
<gene>
    <name evidence="3" type="ORF">BDV41DRAFT_569027</name>
</gene>
<evidence type="ECO:0000256" key="1">
    <source>
        <dbReference type="SAM" id="SignalP"/>
    </source>
</evidence>
<evidence type="ECO:0000259" key="2">
    <source>
        <dbReference type="Pfam" id="PF17111"/>
    </source>
</evidence>
<keyword evidence="1" id="KW-0732">Signal</keyword>
<dbReference type="EMBL" id="ML738406">
    <property type="protein sequence ID" value="KAE8307456.1"/>
    <property type="molecule type" value="Genomic_DNA"/>
</dbReference>